<organism evidence="9 10">
    <name type="scientific">Garciella nitratireducens DSM 15102</name>
    <dbReference type="NCBI Taxonomy" id="1121911"/>
    <lineage>
        <taxon>Bacteria</taxon>
        <taxon>Bacillati</taxon>
        <taxon>Bacillota</taxon>
        <taxon>Clostridia</taxon>
        <taxon>Eubacteriales</taxon>
        <taxon>Eubacteriaceae</taxon>
        <taxon>Garciella</taxon>
    </lineage>
</organism>
<dbReference type="EMBL" id="FUWV01000002">
    <property type="protein sequence ID" value="SJZ42462.1"/>
    <property type="molecule type" value="Genomic_DNA"/>
</dbReference>
<proteinExistence type="inferred from homology"/>
<evidence type="ECO:0000256" key="5">
    <source>
        <dbReference type="ARBA" id="ARBA00022898"/>
    </source>
</evidence>
<dbReference type="AlphaFoldDB" id="A0A1T4KJ46"/>
<dbReference type="InterPro" id="IPR015424">
    <property type="entry name" value="PyrdxlP-dep_Trfase"/>
</dbReference>
<feature type="modified residue" description="N6-(pyridoxal phosphate)lysine" evidence="8">
    <location>
        <position position="267"/>
    </location>
</feature>
<evidence type="ECO:0000256" key="2">
    <source>
        <dbReference type="ARBA" id="ARBA00001933"/>
    </source>
</evidence>
<dbReference type="CDD" id="cd00610">
    <property type="entry name" value="OAT_like"/>
    <property type="match status" value="1"/>
</dbReference>
<dbReference type="GO" id="GO:0030170">
    <property type="term" value="F:pyridoxal phosphate binding"/>
    <property type="evidence" value="ECO:0007669"/>
    <property type="project" value="InterPro"/>
</dbReference>
<dbReference type="UniPathway" id="UPA00251">
    <property type="reaction ID" value="UER00317"/>
</dbReference>
<dbReference type="GO" id="GO:0008483">
    <property type="term" value="F:transaminase activity"/>
    <property type="evidence" value="ECO:0007669"/>
    <property type="project" value="InterPro"/>
</dbReference>
<evidence type="ECO:0000256" key="1">
    <source>
        <dbReference type="ARBA" id="ARBA00001579"/>
    </source>
</evidence>
<dbReference type="PROSITE" id="PS00600">
    <property type="entry name" value="AA_TRANSFER_CLASS_3"/>
    <property type="match status" value="1"/>
</dbReference>
<dbReference type="InterPro" id="IPR015421">
    <property type="entry name" value="PyrdxlP-dep_Trfase_major"/>
</dbReference>
<keyword evidence="8" id="KW-0963">Cytoplasm</keyword>
<dbReference type="PANTHER" id="PTHR43713">
    <property type="entry name" value="GLUTAMATE-1-SEMIALDEHYDE 2,1-AMINOMUTASE"/>
    <property type="match status" value="1"/>
</dbReference>
<dbReference type="Pfam" id="PF00202">
    <property type="entry name" value="Aminotran_3"/>
    <property type="match status" value="1"/>
</dbReference>
<dbReference type="Gene3D" id="3.40.640.10">
    <property type="entry name" value="Type I PLP-dependent aspartate aminotransferase-like (Major domain)"/>
    <property type="match status" value="1"/>
</dbReference>
<dbReference type="GO" id="GO:0042286">
    <property type="term" value="F:glutamate-1-semialdehyde 2,1-aminomutase activity"/>
    <property type="evidence" value="ECO:0007669"/>
    <property type="project" value="UniProtKB-UniRule"/>
</dbReference>
<sequence length="429" mass="47879">MNFERSKKLWKEAQKYIPGGVNSPVRAFQSVGMDSLFICKGKGSKVYDVDGNEYIDYICSWGPLILGHSNEFIYKDMYEVLQNGTSYGLCTEQEIKLAKLIVQAYPSVDMIRMVNSGTEATMSALRLARGYTKRSKILKFEGCYHGHSDSLLVKSGSGALTFNEPTSSGVSEDAIKNTLVAPYNDIEALEKIFQIYGEELAVVIIEPVSGNMGVVPAKKEFLQKLRELTKHYETVLIFDEVITGFRLSFGGAQEVYGVQPDLTCFGKIIGGGLPVGAYGGKKEIMEMVSPLGTVYQAGTLSGNPLAMHLGYQVLSYLKGHPQVYKYIENMAKKLEEGILETIEEYQIDATVNRLKGMLSLFFTKNKVESFEEVRKCNIKIFSEYFKAMLKEGILLPPSQFEGLFLSYAHSEEDIQKTLEANKKAMLLLK</sequence>
<dbReference type="NCBIfam" id="NF000818">
    <property type="entry name" value="PRK00062.1"/>
    <property type="match status" value="1"/>
</dbReference>
<evidence type="ECO:0000256" key="6">
    <source>
        <dbReference type="ARBA" id="ARBA00023235"/>
    </source>
</evidence>
<comment type="pathway">
    <text evidence="3">Porphyrin-containing compound metabolism; protoporphyrin-IX biosynthesis; 5-aminolevulinate from L-glutamyl-tRNA(Glu): step 2/2.</text>
</comment>
<comment type="catalytic activity">
    <reaction evidence="1 8">
        <text>(S)-4-amino-5-oxopentanoate = 5-aminolevulinate</text>
        <dbReference type="Rhea" id="RHEA:14265"/>
        <dbReference type="ChEBI" id="CHEBI:57501"/>
        <dbReference type="ChEBI" id="CHEBI:356416"/>
        <dbReference type="EC" id="5.4.3.8"/>
    </reaction>
</comment>
<dbReference type="InterPro" id="IPR049704">
    <property type="entry name" value="Aminotrans_3_PPA_site"/>
</dbReference>
<keyword evidence="10" id="KW-1185">Reference proteome</keyword>
<dbReference type="RefSeq" id="WP_200810733.1">
    <property type="nucleotide sequence ID" value="NZ_FUWV01000002.1"/>
</dbReference>
<keyword evidence="7 8" id="KW-0627">Porphyrin biosynthesis</keyword>
<evidence type="ECO:0000256" key="4">
    <source>
        <dbReference type="ARBA" id="ARBA00008981"/>
    </source>
</evidence>
<dbReference type="PANTHER" id="PTHR43713:SF3">
    <property type="entry name" value="GLUTAMATE-1-SEMIALDEHYDE 2,1-AMINOMUTASE 1, CHLOROPLASTIC-RELATED"/>
    <property type="match status" value="1"/>
</dbReference>
<reference evidence="9 10" key="1">
    <citation type="submission" date="2017-02" db="EMBL/GenBank/DDBJ databases">
        <authorList>
            <person name="Peterson S.W."/>
        </authorList>
    </citation>
    <scope>NUCLEOTIDE SEQUENCE [LARGE SCALE GENOMIC DNA]</scope>
    <source>
        <strain evidence="9 10">DSM 15102</strain>
    </source>
</reference>
<dbReference type="NCBIfam" id="TIGR00713">
    <property type="entry name" value="hemL"/>
    <property type="match status" value="1"/>
</dbReference>
<name>A0A1T4KJ46_9FIRM</name>
<dbReference type="EC" id="5.4.3.8" evidence="8"/>
<evidence type="ECO:0000256" key="7">
    <source>
        <dbReference type="ARBA" id="ARBA00023244"/>
    </source>
</evidence>
<dbReference type="InterPro" id="IPR005814">
    <property type="entry name" value="Aminotrans_3"/>
</dbReference>
<keyword evidence="6 8" id="KW-0413">Isomerase</keyword>
<comment type="subcellular location">
    <subcellularLocation>
        <location evidence="8">Cytoplasm</location>
    </subcellularLocation>
</comment>
<evidence type="ECO:0000313" key="9">
    <source>
        <dbReference type="EMBL" id="SJZ42462.1"/>
    </source>
</evidence>
<accession>A0A1T4KJ46</accession>
<evidence type="ECO:0000256" key="3">
    <source>
        <dbReference type="ARBA" id="ARBA00004819"/>
    </source>
</evidence>
<dbReference type="Gene3D" id="3.90.1150.10">
    <property type="entry name" value="Aspartate Aminotransferase, domain 1"/>
    <property type="match status" value="1"/>
</dbReference>
<comment type="similarity">
    <text evidence="4 8">Belongs to the class-III pyridoxal-phosphate-dependent aminotransferase family. HemL subfamily.</text>
</comment>
<dbReference type="InterPro" id="IPR004639">
    <property type="entry name" value="4pyrrol_synth_GluAld_NH2Trfase"/>
</dbReference>
<keyword evidence="5 8" id="KW-0663">Pyridoxal phosphate</keyword>
<gene>
    <name evidence="8" type="primary">hemL</name>
    <name evidence="9" type="ORF">SAMN02745973_00559</name>
</gene>
<dbReference type="HAMAP" id="MF_00375">
    <property type="entry name" value="HemL_aminotrans_3"/>
    <property type="match status" value="1"/>
</dbReference>
<dbReference type="InterPro" id="IPR015422">
    <property type="entry name" value="PyrdxlP-dep_Trfase_small"/>
</dbReference>
<comment type="cofactor">
    <cofactor evidence="2 8">
        <name>pyridoxal 5'-phosphate</name>
        <dbReference type="ChEBI" id="CHEBI:597326"/>
    </cofactor>
</comment>
<protein>
    <recommendedName>
        <fullName evidence="8">Glutamate-1-semialdehyde 2,1-aminomutase</fullName>
        <shortName evidence="8">GSA</shortName>
        <ecNumber evidence="8">5.4.3.8</ecNumber>
    </recommendedName>
    <alternativeName>
        <fullName evidence="8">Glutamate-1-semialdehyde aminotransferase</fullName>
        <shortName evidence="8">GSA-AT</shortName>
    </alternativeName>
</protein>
<dbReference type="FunFam" id="3.40.640.10:FF:000021">
    <property type="entry name" value="Glutamate-1-semialdehyde 2,1-aminomutase"/>
    <property type="match status" value="1"/>
</dbReference>
<dbReference type="GO" id="GO:0006782">
    <property type="term" value="P:protoporphyrinogen IX biosynthetic process"/>
    <property type="evidence" value="ECO:0007669"/>
    <property type="project" value="UniProtKB-UniRule"/>
</dbReference>
<dbReference type="SUPFAM" id="SSF53383">
    <property type="entry name" value="PLP-dependent transferases"/>
    <property type="match status" value="1"/>
</dbReference>
<dbReference type="GO" id="GO:0005737">
    <property type="term" value="C:cytoplasm"/>
    <property type="evidence" value="ECO:0007669"/>
    <property type="project" value="UniProtKB-SubCell"/>
</dbReference>
<comment type="subunit">
    <text evidence="8">Homodimer.</text>
</comment>
<dbReference type="Proteomes" id="UP000196365">
    <property type="component" value="Unassembled WGS sequence"/>
</dbReference>
<evidence type="ECO:0000256" key="8">
    <source>
        <dbReference type="HAMAP-Rule" id="MF_00375"/>
    </source>
</evidence>
<evidence type="ECO:0000313" key="10">
    <source>
        <dbReference type="Proteomes" id="UP000196365"/>
    </source>
</evidence>